<comment type="similarity">
    <text evidence="6">Belongs to the PRP39 family.</text>
</comment>
<dbReference type="Gene3D" id="1.25.40.10">
    <property type="entry name" value="Tetratricopeptide repeat domain"/>
    <property type="match status" value="2"/>
</dbReference>
<protein>
    <recommendedName>
        <fullName evidence="10">Suppressor of forked domain-containing protein</fullName>
    </recommendedName>
</protein>
<dbReference type="InterPro" id="IPR003107">
    <property type="entry name" value="HAT"/>
</dbReference>
<evidence type="ECO:0000256" key="3">
    <source>
        <dbReference type="ARBA" id="ARBA00022737"/>
    </source>
</evidence>
<keyword evidence="3" id="KW-0677">Repeat</keyword>
<dbReference type="GO" id="GO:0000243">
    <property type="term" value="C:commitment complex"/>
    <property type="evidence" value="ECO:0007669"/>
    <property type="project" value="TreeGrafter"/>
</dbReference>
<evidence type="ECO:0000256" key="2">
    <source>
        <dbReference type="ARBA" id="ARBA00022664"/>
    </source>
</evidence>
<comment type="subcellular location">
    <subcellularLocation>
        <location evidence="1">Nucleus</location>
    </subcellularLocation>
</comment>
<dbReference type="GO" id="GO:0000395">
    <property type="term" value="P:mRNA 5'-splice site recognition"/>
    <property type="evidence" value="ECO:0007669"/>
    <property type="project" value="TreeGrafter"/>
</dbReference>
<keyword evidence="2" id="KW-0507">mRNA processing</keyword>
<dbReference type="GO" id="GO:0071004">
    <property type="term" value="C:U2-type prespliceosome"/>
    <property type="evidence" value="ECO:0007669"/>
    <property type="project" value="TreeGrafter"/>
</dbReference>
<dbReference type="FunFam" id="1.25.40.10:FF:000451">
    <property type="entry name" value="mRNA splicing protein (Prp39), putative"/>
    <property type="match status" value="1"/>
</dbReference>
<dbReference type="InterPro" id="IPR059164">
    <property type="entry name" value="HAT_PRP39_C"/>
</dbReference>
<name>A0AAN7W0B4_9PEZI</name>
<dbReference type="Pfam" id="PF23241">
    <property type="entry name" value="HAT_PRP39_C"/>
    <property type="match status" value="1"/>
</dbReference>
<dbReference type="EMBL" id="JAVRQU010000017">
    <property type="protein sequence ID" value="KAK5693436.1"/>
    <property type="molecule type" value="Genomic_DNA"/>
</dbReference>
<dbReference type="Proteomes" id="UP001310594">
    <property type="component" value="Unassembled WGS sequence"/>
</dbReference>
<organism evidence="8 9">
    <name type="scientific">Elasticomyces elasticus</name>
    <dbReference type="NCBI Taxonomy" id="574655"/>
    <lineage>
        <taxon>Eukaryota</taxon>
        <taxon>Fungi</taxon>
        <taxon>Dikarya</taxon>
        <taxon>Ascomycota</taxon>
        <taxon>Pezizomycotina</taxon>
        <taxon>Dothideomycetes</taxon>
        <taxon>Dothideomycetidae</taxon>
        <taxon>Mycosphaerellales</taxon>
        <taxon>Teratosphaeriaceae</taxon>
        <taxon>Elasticomyces</taxon>
    </lineage>
</organism>
<evidence type="ECO:0008006" key="10">
    <source>
        <dbReference type="Google" id="ProtNLM"/>
    </source>
</evidence>
<keyword evidence="4" id="KW-0508">mRNA splicing</keyword>
<feature type="region of interest" description="Disordered" evidence="7">
    <location>
        <begin position="527"/>
        <end position="549"/>
    </location>
</feature>
<evidence type="ECO:0000256" key="1">
    <source>
        <dbReference type="ARBA" id="ARBA00004123"/>
    </source>
</evidence>
<evidence type="ECO:0000256" key="7">
    <source>
        <dbReference type="SAM" id="MobiDB-lite"/>
    </source>
</evidence>
<comment type="caution">
    <text evidence="8">The sequence shown here is derived from an EMBL/GenBank/DDBJ whole genome shotgun (WGS) entry which is preliminary data.</text>
</comment>
<keyword evidence="5" id="KW-0539">Nucleus</keyword>
<evidence type="ECO:0000256" key="4">
    <source>
        <dbReference type="ARBA" id="ARBA00023187"/>
    </source>
</evidence>
<dbReference type="SMART" id="SM00386">
    <property type="entry name" value="HAT"/>
    <property type="match status" value="7"/>
</dbReference>
<dbReference type="GO" id="GO:0005685">
    <property type="term" value="C:U1 snRNP"/>
    <property type="evidence" value="ECO:0007669"/>
    <property type="project" value="TreeGrafter"/>
</dbReference>
<proteinExistence type="inferred from homology"/>
<evidence type="ECO:0000313" key="9">
    <source>
        <dbReference type="Proteomes" id="UP001310594"/>
    </source>
</evidence>
<dbReference type="InterPro" id="IPR011990">
    <property type="entry name" value="TPR-like_helical_dom_sf"/>
</dbReference>
<gene>
    <name evidence="8" type="ORF">LTR97_010005</name>
</gene>
<sequence>MSDFSHSNDSELLALNAQVLADPEEFEHWDKLAQAAQAQEGGLNRNSSPQAIASTRDVYDRFLTRFPLFFGYWKKYADLEFAIAGTEAADMVYERGIASIGISVDLWQNYCNFKTETNHDLDMIRELFERGAESVGLDFLGHLFWDKYLEFEERLSADDRVFSILERIIQIPMHQYARYFERYHSMAAKRPIAELAPVSVVARLREEVIQQLGPKAGNAAEVDRELRVLIDTYHMDIFNRTQAETTKRWTYEQEIKRPYYHVTELDEAQLSNWRNYLDFEESEGNYARIKFLYERCLVTAANYDEFWLRYARWMMSQGEKTEEVRNIYQRASCIFVPISQPTVRLWYAKFEEALKHPDVAGDILDAILMMIPGHLETILALTNLHRRSRGLEAAIQTLQMFISSMELSPYVRGALVAEWARLVADISGKPDEARDIFAGHSNQYLDCRPFWLKWFFFEVSQPAQDEMEQKKHYRRVKAVYDAVRQRSNLQGAAVKDLTTYYLAYLQERGPADAMVEVIQLDKEVNGPVSVQKRSSRRDTENGGGTVSGQMLLENGLAGASMHEGPLGRMLGTSPVQAAVNGEVAGY</sequence>
<dbReference type="FunFam" id="1.25.40.10:FF:000064">
    <property type="entry name" value="Putative pre-mrna-processing factor 39"/>
    <property type="match status" value="1"/>
</dbReference>
<dbReference type="GO" id="GO:0030627">
    <property type="term" value="F:pre-mRNA 5'-splice site binding"/>
    <property type="evidence" value="ECO:0007669"/>
    <property type="project" value="TreeGrafter"/>
</dbReference>
<dbReference type="AlphaFoldDB" id="A0AAN7W0B4"/>
<dbReference type="PANTHER" id="PTHR17204">
    <property type="entry name" value="PRE-MRNA PROCESSING PROTEIN PRP39-RELATED"/>
    <property type="match status" value="1"/>
</dbReference>
<accession>A0AAN7W0B4</accession>
<evidence type="ECO:0000256" key="6">
    <source>
        <dbReference type="ARBA" id="ARBA00038019"/>
    </source>
</evidence>
<evidence type="ECO:0000256" key="5">
    <source>
        <dbReference type="ARBA" id="ARBA00023242"/>
    </source>
</evidence>
<evidence type="ECO:0000313" key="8">
    <source>
        <dbReference type="EMBL" id="KAK5693436.1"/>
    </source>
</evidence>
<dbReference type="PANTHER" id="PTHR17204:SF5">
    <property type="entry name" value="PRE-MRNA-PROCESSING FACTOR 39"/>
    <property type="match status" value="1"/>
</dbReference>
<dbReference type="Pfam" id="PF23240">
    <property type="entry name" value="HAT_PRP39_N"/>
    <property type="match status" value="1"/>
</dbReference>
<reference evidence="8" key="1">
    <citation type="submission" date="2023-08" db="EMBL/GenBank/DDBJ databases">
        <title>Black Yeasts Isolated from many extreme environments.</title>
        <authorList>
            <person name="Coleine C."/>
            <person name="Stajich J.E."/>
            <person name="Selbmann L."/>
        </authorList>
    </citation>
    <scope>NUCLEOTIDE SEQUENCE</scope>
    <source>
        <strain evidence="8">CCFEE 5810</strain>
    </source>
</reference>
<dbReference type="SUPFAM" id="SSF48452">
    <property type="entry name" value="TPR-like"/>
    <property type="match status" value="1"/>
</dbReference>